<evidence type="ECO:0000313" key="1">
    <source>
        <dbReference type="EMBL" id="EQA46105.1"/>
    </source>
</evidence>
<dbReference type="InterPro" id="IPR043733">
    <property type="entry name" value="DUF5677"/>
</dbReference>
<evidence type="ECO:0000313" key="2">
    <source>
        <dbReference type="Proteomes" id="UP000015454"/>
    </source>
</evidence>
<accession>T0F4V2</accession>
<organism evidence="1 2">
    <name type="scientific">Leptospira broomii serovar Hurstbridge str. 5399</name>
    <dbReference type="NCBI Taxonomy" id="1049789"/>
    <lineage>
        <taxon>Bacteria</taxon>
        <taxon>Pseudomonadati</taxon>
        <taxon>Spirochaetota</taxon>
        <taxon>Spirochaetia</taxon>
        <taxon>Leptospirales</taxon>
        <taxon>Leptospiraceae</taxon>
        <taxon>Leptospira</taxon>
    </lineage>
</organism>
<dbReference type="EMBL" id="AHMO02000008">
    <property type="protein sequence ID" value="EQA46105.1"/>
    <property type="molecule type" value="Genomic_DNA"/>
</dbReference>
<protein>
    <submittedName>
        <fullName evidence="1">Uncharacterized protein</fullName>
    </submittedName>
</protein>
<keyword evidence="2" id="KW-1185">Reference proteome</keyword>
<gene>
    <name evidence="1" type="ORF">LEP1GSC050_4162</name>
</gene>
<dbReference type="AlphaFoldDB" id="T0F4V2"/>
<name>T0F4V2_9LEPT</name>
<dbReference type="Pfam" id="PF18928">
    <property type="entry name" value="DUF5677"/>
    <property type="match status" value="1"/>
</dbReference>
<reference evidence="1" key="1">
    <citation type="submission" date="2013-05" db="EMBL/GenBank/DDBJ databases">
        <authorList>
            <person name="Harkins D.M."/>
            <person name="Durkin A.S."/>
            <person name="Brinkac L.M."/>
            <person name="Haft D.H."/>
            <person name="Selengut J.D."/>
            <person name="Sanka R."/>
            <person name="DePew J."/>
            <person name="Purushe J."/>
            <person name="Hartskeerl R.A."/>
            <person name="Ahmed A."/>
            <person name="van der Linden H."/>
            <person name="Goris M.G.A."/>
            <person name="Vinetz J.M."/>
            <person name="Sutton G.G."/>
            <person name="Nierman W.C."/>
            <person name="Fouts D.E."/>
        </authorList>
    </citation>
    <scope>NUCLEOTIDE SEQUENCE [LARGE SCALE GENOMIC DNA]</scope>
    <source>
        <strain evidence="1">5399</strain>
    </source>
</reference>
<proteinExistence type="predicted"/>
<comment type="caution">
    <text evidence="1">The sequence shown here is derived from an EMBL/GenBank/DDBJ whole genome shotgun (WGS) entry which is preliminary data.</text>
</comment>
<sequence>MPEYLWLGLILANLGRHEGLNKTTEILFDISKSNIALTGPKLSSILQLSIEEQEIVYNIILNHVDAKLIAPLTILYRNDEHQTFNKYFYVPELTFEYRLQVLSNSINLFSPHQSNEATDLRFLAICLHIFNKRIQISMDSRITTQALQEYSRTHHDDEKMRSYRPVIRSMEGITATDIDKKFSKKFWRDIGMMTPCKPMQFKFDLNSDDYESFVSNSKRLLEYIFLTNKEKSLLDEKFDVLIGSASYSLKILNEIATKSLGDCILGRHGTRTILEIYIILKYLIKKESEIPNIWADYKLYGISKYKLLLLKARESDSTNTSHFILPIVEALVNEIKWEEFIDIDLKYFDKLGIREKSVEVGEKELYDLLYDYDSNFSHGLWGAIRESSMLICDNSDHRYHTVPDFNLNQNLSDVKSDILMLTKKVLFLIVENYETPEALTKFLQ</sequence>
<dbReference type="Proteomes" id="UP000015454">
    <property type="component" value="Unassembled WGS sequence"/>
</dbReference>